<accession>A0AAU8IQH1</accession>
<name>A0AAU8IQH1_9ACTN</name>
<sequence length="401" mass="42186">MAGRRRAMSRAGSLVALGALLVAVPACGGGGAPADARSTAVQHVLDRRAAAVVAGDTTAYRATGDADPTLLSDLAEVPLDGWSYRLTRLGRTEHARATATAELRYRVEGYDKAPVVTERTLTLRQRAGHWYVTGDRPAKKSAEQLWEQGRVTVVKGAHSLVLGVGQRRAVLRSYAEDADDAVPAVDSAWGTGWARRVVVVVPKSLDGMGGLLGAPAAGYQGIAAVTTGEAGGSGTAPADRIIVNPEAYSVLGYFGKQVVLTHETTHVATRADTSAATPLWLSEGYADWAGYRGSGRTPAQAAPELQRAVRGGSAPGSLPDDADFGFSGDSADLAQAYESGWLACRMIADDWGEGKLNAFYKAVGGHRQRAGAVDGALQSVLGIDEREFEARWRAYVRDQLG</sequence>
<reference evidence="2" key="1">
    <citation type="submission" date="2024-06" db="EMBL/GenBank/DDBJ databases">
        <title>Streptomyces sp. strain HUAS MG91 genome sequences.</title>
        <authorList>
            <person name="Mo P."/>
        </authorList>
    </citation>
    <scope>NUCLEOTIDE SEQUENCE</scope>
    <source>
        <strain evidence="2">HUAS MG91</strain>
    </source>
</reference>
<proteinExistence type="predicted"/>
<feature type="chain" id="PRO_5043425941" description="Lipoprotein" evidence="1">
    <location>
        <begin position="29"/>
        <end position="401"/>
    </location>
</feature>
<dbReference type="RefSeq" id="WP_353942107.1">
    <property type="nucleotide sequence ID" value="NZ_CP159534.1"/>
</dbReference>
<evidence type="ECO:0000313" key="2">
    <source>
        <dbReference type="EMBL" id="XCJ70461.1"/>
    </source>
</evidence>
<evidence type="ECO:0008006" key="3">
    <source>
        <dbReference type="Google" id="ProtNLM"/>
    </source>
</evidence>
<evidence type="ECO:0000256" key="1">
    <source>
        <dbReference type="SAM" id="SignalP"/>
    </source>
</evidence>
<feature type="signal peptide" evidence="1">
    <location>
        <begin position="1"/>
        <end position="28"/>
    </location>
</feature>
<dbReference type="KEGG" id="stac:ABII15_10975"/>
<protein>
    <recommendedName>
        <fullName evidence="3">Lipoprotein</fullName>
    </recommendedName>
</protein>
<organism evidence="2">
    <name type="scientific">Streptomyces tabacisoli</name>
    <dbReference type="NCBI Taxonomy" id="3156398"/>
    <lineage>
        <taxon>Bacteria</taxon>
        <taxon>Bacillati</taxon>
        <taxon>Actinomycetota</taxon>
        <taxon>Actinomycetes</taxon>
        <taxon>Kitasatosporales</taxon>
        <taxon>Streptomycetaceae</taxon>
        <taxon>Streptomyces</taxon>
    </lineage>
</organism>
<keyword evidence="1" id="KW-0732">Signal</keyword>
<dbReference type="AlphaFoldDB" id="A0AAU8IQH1"/>
<dbReference type="EMBL" id="CP159534">
    <property type="protein sequence ID" value="XCJ70461.1"/>
    <property type="molecule type" value="Genomic_DNA"/>
</dbReference>
<gene>
    <name evidence="2" type="ORF">ABII15_10975</name>
</gene>